<evidence type="ECO:0000313" key="2">
    <source>
        <dbReference type="Proteomes" id="UP000176005"/>
    </source>
</evidence>
<dbReference type="Gene3D" id="3.40.50.150">
    <property type="entry name" value="Vaccinia Virus protein VP39"/>
    <property type="match status" value="1"/>
</dbReference>
<proteinExistence type="predicted"/>
<dbReference type="AlphaFoldDB" id="A0A1E7JYT1"/>
<feature type="non-terminal residue" evidence="1">
    <location>
        <position position="65"/>
    </location>
</feature>
<gene>
    <name evidence="1" type="ORF">AN218_33775</name>
</gene>
<dbReference type="SUPFAM" id="SSF53335">
    <property type="entry name" value="S-adenosyl-L-methionine-dependent methyltransferases"/>
    <property type="match status" value="1"/>
</dbReference>
<sequence>MRHDTSDETARVREFFGERAGRWDARFPDDGPAYKRAVAELGPPEGGAVLDAGCGTGRALPALRA</sequence>
<dbReference type="InterPro" id="IPR029063">
    <property type="entry name" value="SAM-dependent_MTases_sf"/>
</dbReference>
<accession>A0A1E7JYT1</accession>
<reference evidence="1 2" key="1">
    <citation type="journal article" date="2016" name="Front. Microbiol.">
        <title>Comparative Genomics Analysis of Streptomyces Species Reveals Their Adaptation to the Marine Environment and Their Diversity at the Genomic Level.</title>
        <authorList>
            <person name="Tian X."/>
            <person name="Zhang Z."/>
            <person name="Yang T."/>
            <person name="Chen M."/>
            <person name="Li J."/>
            <person name="Chen F."/>
            <person name="Yang J."/>
            <person name="Li W."/>
            <person name="Zhang B."/>
            <person name="Zhang Z."/>
            <person name="Wu J."/>
            <person name="Zhang C."/>
            <person name="Long L."/>
            <person name="Xiao J."/>
        </authorList>
    </citation>
    <scope>NUCLEOTIDE SEQUENCE [LARGE SCALE GENOMIC DNA]</scope>
    <source>
        <strain evidence="1 2">SCSIO 10429</strain>
    </source>
</reference>
<evidence type="ECO:0000313" key="1">
    <source>
        <dbReference type="EMBL" id="OEU96824.1"/>
    </source>
</evidence>
<comment type="caution">
    <text evidence="1">The sequence shown here is derived from an EMBL/GenBank/DDBJ whole genome shotgun (WGS) entry which is preliminary data.</text>
</comment>
<dbReference type="Proteomes" id="UP000176005">
    <property type="component" value="Unassembled WGS sequence"/>
</dbReference>
<name>A0A1E7JYT1_9ACTN</name>
<protein>
    <recommendedName>
        <fullName evidence="3">SAM-dependent methyltransferase</fullName>
    </recommendedName>
</protein>
<keyword evidence="2" id="KW-1185">Reference proteome</keyword>
<dbReference type="PATRIC" id="fig|518642.10.peg.521"/>
<dbReference type="EMBL" id="LJGW01000729">
    <property type="protein sequence ID" value="OEU96824.1"/>
    <property type="molecule type" value="Genomic_DNA"/>
</dbReference>
<evidence type="ECO:0008006" key="3">
    <source>
        <dbReference type="Google" id="ProtNLM"/>
    </source>
</evidence>
<organism evidence="1 2">
    <name type="scientific">Streptomyces nanshensis</name>
    <dbReference type="NCBI Taxonomy" id="518642"/>
    <lineage>
        <taxon>Bacteria</taxon>
        <taxon>Bacillati</taxon>
        <taxon>Actinomycetota</taxon>
        <taxon>Actinomycetes</taxon>
        <taxon>Kitasatosporales</taxon>
        <taxon>Streptomycetaceae</taxon>
        <taxon>Streptomyces</taxon>
    </lineage>
</organism>